<dbReference type="AlphaFoldDB" id="A0A2I3HSR8"/>
<reference evidence="1 2" key="1">
    <citation type="submission" date="2012-10" db="EMBL/GenBank/DDBJ databases">
        <authorList>
            <consortium name="Gibbon Genome Sequencing Consortium"/>
        </authorList>
    </citation>
    <scope>NUCLEOTIDE SEQUENCE [LARGE SCALE GENOMIC DNA]</scope>
</reference>
<proteinExistence type="predicted"/>
<dbReference type="OMA" id="HNTKQLK"/>
<keyword evidence="2" id="KW-1185">Reference proteome</keyword>
<reference evidence="1" key="2">
    <citation type="submission" date="2025-08" db="UniProtKB">
        <authorList>
            <consortium name="Ensembl"/>
        </authorList>
    </citation>
    <scope>IDENTIFICATION</scope>
</reference>
<reference evidence="1" key="3">
    <citation type="submission" date="2025-09" db="UniProtKB">
        <authorList>
            <consortium name="Ensembl"/>
        </authorList>
    </citation>
    <scope>IDENTIFICATION</scope>
</reference>
<evidence type="ECO:0000313" key="1">
    <source>
        <dbReference type="Ensembl" id="ENSNLEP00000046649.1"/>
    </source>
</evidence>
<dbReference type="GeneTree" id="ENSGT00940000165624"/>
<dbReference type="Gene3D" id="3.40.630.30">
    <property type="match status" value="1"/>
</dbReference>
<dbReference type="Proteomes" id="UP000001073">
    <property type="component" value="Chromosome 4"/>
</dbReference>
<dbReference type="Ensembl" id="ENSNLET00000059518.1">
    <property type="protein sequence ID" value="ENSNLEP00000046649.1"/>
    <property type="gene ID" value="ENSNLEG00000029944.1"/>
</dbReference>
<dbReference type="EMBL" id="ADFV01086588">
    <property type="status" value="NOT_ANNOTATED_CDS"/>
    <property type="molecule type" value="Genomic_DNA"/>
</dbReference>
<organism evidence="1 2">
    <name type="scientific">Nomascus leucogenys</name>
    <name type="common">Northern white-cheeked gibbon</name>
    <name type="synonym">Hylobates leucogenys</name>
    <dbReference type="NCBI Taxonomy" id="61853"/>
    <lineage>
        <taxon>Eukaryota</taxon>
        <taxon>Metazoa</taxon>
        <taxon>Chordata</taxon>
        <taxon>Craniata</taxon>
        <taxon>Vertebrata</taxon>
        <taxon>Euteleostomi</taxon>
        <taxon>Mammalia</taxon>
        <taxon>Eutheria</taxon>
        <taxon>Euarchontoglires</taxon>
        <taxon>Primates</taxon>
        <taxon>Haplorrhini</taxon>
        <taxon>Catarrhini</taxon>
        <taxon>Hylobatidae</taxon>
        <taxon>Nomascus</taxon>
    </lineage>
</organism>
<accession>A0A2I3HSR8</accession>
<dbReference type="InParanoid" id="A0A2I3HSR8"/>
<protein>
    <submittedName>
        <fullName evidence="1">Uncharacterized protein</fullName>
    </submittedName>
</protein>
<name>A0A2I3HSR8_NOMLE</name>
<evidence type="ECO:0000313" key="2">
    <source>
        <dbReference type="Proteomes" id="UP000001073"/>
    </source>
</evidence>
<sequence>MKGSWMELADGTPHNTKQLKRLNQVIFSVSYNGKFYKDVMEKNLKLSSGQNADVEKTDN</sequence>
<dbReference type="STRING" id="61853.ENSNLEP00000046649"/>